<protein>
    <submittedName>
        <fullName evidence="1">Glycerol-3-phosphate responsive antiterminator</fullName>
    </submittedName>
</protein>
<dbReference type="Proteomes" id="UP000501648">
    <property type="component" value="Chromosome"/>
</dbReference>
<gene>
    <name evidence="1" type="ORF">C798_15465</name>
</gene>
<proteinExistence type="predicted"/>
<sequence length="181" mass="19347">MAAVYGLQYLPAFLDSAAEVAIVAHVELRQLQAMIATVKAAGKFPLLNVDTCEGLSQDKAAIDYLVEIGVPALVSTRVSTLLRANRAGLITMQKVFVTDRTTWPRSLKALEQSSPNLVQLMPAPMLAMVKPADRELLPPIVASGFVCNEHDARTALATGAVALSTSDQGMWNLSGKMLRAA</sequence>
<dbReference type="PANTHER" id="PTHR35787">
    <property type="entry name" value="GLYCEROL UPTAKE OPERON ANTITERMINATOR REGULATORY PROTEIN"/>
    <property type="match status" value="1"/>
</dbReference>
<dbReference type="PIRSF" id="PIRSF016897">
    <property type="entry name" value="GlpP"/>
    <property type="match status" value="1"/>
</dbReference>
<dbReference type="InterPro" id="IPR006699">
    <property type="entry name" value="GlpP"/>
</dbReference>
<dbReference type="InterPro" id="IPR013785">
    <property type="entry name" value="Aldolase_TIM"/>
</dbReference>
<dbReference type="AlphaFoldDB" id="A0A6M3ZTL9"/>
<name>A0A6M3ZTL9_9BURK</name>
<accession>A0A6M3ZTL9</accession>
<dbReference type="Pfam" id="PF04309">
    <property type="entry name" value="G3P_antiterm"/>
    <property type="match status" value="1"/>
</dbReference>
<organism evidence="1 2">
    <name type="scientific">Herbaspirillum rubrisubalbicans Os34</name>
    <dbReference type="NCBI Taxonomy" id="1235827"/>
    <lineage>
        <taxon>Bacteria</taxon>
        <taxon>Pseudomonadati</taxon>
        <taxon>Pseudomonadota</taxon>
        <taxon>Betaproteobacteria</taxon>
        <taxon>Burkholderiales</taxon>
        <taxon>Oxalobacteraceae</taxon>
        <taxon>Herbaspirillum</taxon>
    </lineage>
</organism>
<dbReference type="RefSeq" id="WP_017450349.1">
    <property type="nucleotide sequence ID" value="NZ_CP008956.1"/>
</dbReference>
<evidence type="ECO:0000313" key="1">
    <source>
        <dbReference type="EMBL" id="QJQ01583.1"/>
    </source>
</evidence>
<dbReference type="Gene3D" id="3.20.20.70">
    <property type="entry name" value="Aldolase class I"/>
    <property type="match status" value="1"/>
</dbReference>
<reference evidence="1 2" key="1">
    <citation type="journal article" date="2012" name="J. Bacteriol.">
        <title>Genome sequence of the pathogenic Herbaspirillum seropedicae strain Os34, isolated from rice roots.</title>
        <authorList>
            <person name="Ye W."/>
            <person name="Ye S."/>
            <person name="Liu J."/>
            <person name="Chang S."/>
            <person name="Chen M."/>
            <person name="Zhu B."/>
            <person name="Guo L."/>
            <person name="An Q."/>
        </authorList>
    </citation>
    <scope>NUCLEOTIDE SEQUENCE [LARGE SCALE GENOMIC DNA]</scope>
    <source>
        <strain evidence="1 2">Os34</strain>
    </source>
</reference>
<dbReference type="GO" id="GO:0006355">
    <property type="term" value="P:regulation of DNA-templated transcription"/>
    <property type="evidence" value="ECO:0007669"/>
    <property type="project" value="InterPro"/>
</dbReference>
<dbReference type="EMBL" id="CP008956">
    <property type="protein sequence ID" value="QJQ01583.1"/>
    <property type="molecule type" value="Genomic_DNA"/>
</dbReference>
<dbReference type="PANTHER" id="PTHR35787:SF1">
    <property type="entry name" value="GLYCEROL UPTAKE OPERON ANTITERMINATOR REGULATORY PROTEIN"/>
    <property type="match status" value="1"/>
</dbReference>
<dbReference type="GO" id="GO:0006071">
    <property type="term" value="P:glycerol metabolic process"/>
    <property type="evidence" value="ECO:0007669"/>
    <property type="project" value="InterPro"/>
</dbReference>
<evidence type="ECO:0000313" key="2">
    <source>
        <dbReference type="Proteomes" id="UP000501648"/>
    </source>
</evidence>
<dbReference type="SUPFAM" id="SSF110391">
    <property type="entry name" value="GlpP-like"/>
    <property type="match status" value="1"/>
</dbReference>